<dbReference type="EMBL" id="CM047942">
    <property type="protein sequence ID" value="KAI9902090.1"/>
    <property type="molecule type" value="Genomic_DNA"/>
</dbReference>
<protein>
    <submittedName>
        <fullName evidence="1">Uncharacterized protein</fullName>
    </submittedName>
</protein>
<proteinExistence type="predicted"/>
<sequence>MATTTYLFDPATDIPSLAGKVILITGANTGLGKQTAWELSKHSPAHIYIGARSPDKGAAALEEVKTVASEGTKITLLQIDLGSFDSIRSAAKEFLAKENRLDVLFLNAGLMGHPPALTKQGHEMHMGTNHVGHALLFKLLQPVLAKTAASSADVRVISVASNGVRYVPDGIEFDTLKSATSSASLPIRYCQSKLAALLYAKQIAKHHPEFKSIVINPGDVKTELFSREPGDDHMRQLQENVVPKVTIPLEEGVKNHLWAATSPDIKTATYYQPVGIAETPEGPCADDAMAEKLWEWTKQELKDQES</sequence>
<accession>A0ACC0V860</accession>
<evidence type="ECO:0000313" key="1">
    <source>
        <dbReference type="EMBL" id="KAI9902090.1"/>
    </source>
</evidence>
<reference evidence="1" key="1">
    <citation type="submission" date="2022-10" db="EMBL/GenBank/DDBJ databases">
        <title>Complete Genome of Trichothecium roseum strain YXFP-22015, a Plant Pathogen Isolated from Citrus.</title>
        <authorList>
            <person name="Wang Y."/>
            <person name="Zhu L."/>
        </authorList>
    </citation>
    <scope>NUCLEOTIDE SEQUENCE</scope>
    <source>
        <strain evidence="1">YXFP-22015</strain>
    </source>
</reference>
<comment type="caution">
    <text evidence="1">The sequence shown here is derived from an EMBL/GenBank/DDBJ whole genome shotgun (WGS) entry which is preliminary data.</text>
</comment>
<evidence type="ECO:0000313" key="2">
    <source>
        <dbReference type="Proteomes" id="UP001163324"/>
    </source>
</evidence>
<keyword evidence="2" id="KW-1185">Reference proteome</keyword>
<name>A0ACC0V860_9HYPO</name>
<organism evidence="1 2">
    <name type="scientific">Trichothecium roseum</name>
    <dbReference type="NCBI Taxonomy" id="47278"/>
    <lineage>
        <taxon>Eukaryota</taxon>
        <taxon>Fungi</taxon>
        <taxon>Dikarya</taxon>
        <taxon>Ascomycota</taxon>
        <taxon>Pezizomycotina</taxon>
        <taxon>Sordariomycetes</taxon>
        <taxon>Hypocreomycetidae</taxon>
        <taxon>Hypocreales</taxon>
        <taxon>Hypocreales incertae sedis</taxon>
        <taxon>Trichothecium</taxon>
    </lineage>
</organism>
<dbReference type="Proteomes" id="UP001163324">
    <property type="component" value="Chromosome 3"/>
</dbReference>
<gene>
    <name evidence="1" type="ORF">N3K66_003907</name>
</gene>